<sequence length="413" mass="46193">MDKPGKRGDVILISIVILTRNQLALTQACLESIRRHTREPYELVLVDNGSTDGTLDYLRSQPDVNLIENGENKGFARGCNQGFERSSGDYIMFLNNDTVVTENWMTHLLRALNDDSRIGMVGPVTNYSSGHQQVSVSYSTLEGLDDFSRQHQEIYGGIYSEVRRLVGFCLLTKRSVLEEVGLFDEIYGLGNYEDDDLSLRLLRSGYGMRVALDSFIHHVGHATTQNELPGSNLAQLLHRNAEIATRKWGSNIHQLIYQPELSVAACLVVMNAEGILPRTLDSLTNDLEKTIVVDLGSTDSTSDIARSYSAEFYSLTEAGSKIHTAYDAFENIKSEYVLWLYQGDVLSDKDIRILRALKLSTEGSPDMITVDFCDGLNKNEYLAPIAQRYMIKRDLAARKLSTILFGVTVEKPS</sequence>
<comment type="similarity">
    <text evidence="2">Belongs to the glycosyltransferase 2 family.</text>
</comment>
<dbReference type="PANTHER" id="PTHR43179:SF12">
    <property type="entry name" value="GALACTOFURANOSYLTRANSFERASE GLFT2"/>
    <property type="match status" value="1"/>
</dbReference>
<dbReference type="InterPro" id="IPR001173">
    <property type="entry name" value="Glyco_trans_2-like"/>
</dbReference>
<dbReference type="RefSeq" id="WP_375521688.1">
    <property type="nucleotide sequence ID" value="NZ_JBHIRY010000022.1"/>
</dbReference>
<feature type="domain" description="Glycosyltransferase 2-like" evidence="5">
    <location>
        <begin position="267"/>
        <end position="342"/>
    </location>
</feature>
<evidence type="ECO:0000256" key="4">
    <source>
        <dbReference type="ARBA" id="ARBA00022679"/>
    </source>
</evidence>
<comment type="caution">
    <text evidence="6">The sequence shown here is derived from an EMBL/GenBank/DDBJ whole genome shotgun (WGS) entry which is preliminary data.</text>
</comment>
<dbReference type="PANTHER" id="PTHR43179">
    <property type="entry name" value="RHAMNOSYLTRANSFERASE WBBL"/>
    <property type="match status" value="1"/>
</dbReference>
<accession>A0ABV5C521</accession>
<evidence type="ECO:0000259" key="5">
    <source>
        <dbReference type="Pfam" id="PF00535"/>
    </source>
</evidence>
<evidence type="ECO:0000313" key="7">
    <source>
        <dbReference type="Proteomes" id="UP001580430"/>
    </source>
</evidence>
<dbReference type="Pfam" id="PF00535">
    <property type="entry name" value="Glycos_transf_2"/>
    <property type="match status" value="2"/>
</dbReference>
<dbReference type="EMBL" id="JBHIRY010000022">
    <property type="protein sequence ID" value="MFB5762587.1"/>
    <property type="molecule type" value="Genomic_DNA"/>
</dbReference>
<keyword evidence="4" id="KW-0808">Transferase</keyword>
<dbReference type="Gene3D" id="3.90.550.10">
    <property type="entry name" value="Spore Coat Polysaccharide Biosynthesis Protein SpsA, Chain A"/>
    <property type="match status" value="2"/>
</dbReference>
<keyword evidence="7" id="KW-1185">Reference proteome</keyword>
<dbReference type="SUPFAM" id="SSF53448">
    <property type="entry name" value="Nucleotide-diphospho-sugar transferases"/>
    <property type="match status" value="2"/>
</dbReference>
<dbReference type="CDD" id="cd04186">
    <property type="entry name" value="GT_2_like_c"/>
    <property type="match status" value="1"/>
</dbReference>
<protein>
    <submittedName>
        <fullName evidence="6">Glycosyltransferase family 2 protein</fullName>
    </submittedName>
</protein>
<comment type="pathway">
    <text evidence="1">Cell wall biogenesis; cell wall polysaccharide biosynthesis.</text>
</comment>
<gene>
    <name evidence="6" type="ORF">ACE5LO_19575</name>
</gene>
<name>A0ABV5C521_9BACL</name>
<dbReference type="InterPro" id="IPR029044">
    <property type="entry name" value="Nucleotide-diphossugar_trans"/>
</dbReference>
<reference evidence="6 7" key="1">
    <citation type="submission" date="2024-09" db="EMBL/GenBank/DDBJ databases">
        <title>Paenibacillus zeirhizospherea sp. nov., isolated from surface of the maize (Zea mays) roots in a horticulture field, Hungary.</title>
        <authorList>
            <person name="Marton D."/>
            <person name="Farkas M."/>
            <person name="Bedics A."/>
            <person name="Toth E."/>
            <person name="Tancsics A."/>
            <person name="Boka K."/>
            <person name="Marati G."/>
            <person name="Kriszt B."/>
            <person name="Cserhati M."/>
        </authorList>
    </citation>
    <scope>NUCLEOTIDE SEQUENCE [LARGE SCALE GENOMIC DNA]</scope>
    <source>
        <strain evidence="6 7">JCM 18446</strain>
    </source>
</reference>
<evidence type="ECO:0000256" key="1">
    <source>
        <dbReference type="ARBA" id="ARBA00004776"/>
    </source>
</evidence>
<evidence type="ECO:0000256" key="3">
    <source>
        <dbReference type="ARBA" id="ARBA00022676"/>
    </source>
</evidence>
<evidence type="ECO:0000313" key="6">
    <source>
        <dbReference type="EMBL" id="MFB5762587.1"/>
    </source>
</evidence>
<proteinExistence type="inferred from homology"/>
<keyword evidence="3" id="KW-0328">Glycosyltransferase</keyword>
<dbReference type="Proteomes" id="UP001580430">
    <property type="component" value="Unassembled WGS sequence"/>
</dbReference>
<evidence type="ECO:0000256" key="2">
    <source>
        <dbReference type="ARBA" id="ARBA00006739"/>
    </source>
</evidence>
<organism evidence="6 7">
    <name type="scientific">Paenibacillus medicaginis</name>
    <dbReference type="NCBI Taxonomy" id="1470560"/>
    <lineage>
        <taxon>Bacteria</taxon>
        <taxon>Bacillati</taxon>
        <taxon>Bacillota</taxon>
        <taxon>Bacilli</taxon>
        <taxon>Bacillales</taxon>
        <taxon>Paenibacillaceae</taxon>
        <taxon>Paenibacillus</taxon>
    </lineage>
</organism>
<feature type="domain" description="Glycosyltransferase 2-like" evidence="5">
    <location>
        <begin position="14"/>
        <end position="180"/>
    </location>
</feature>